<dbReference type="Pfam" id="PF01416">
    <property type="entry name" value="PseudoU_synth_1"/>
    <property type="match status" value="1"/>
</dbReference>
<dbReference type="PIRSF" id="PIRSF001430">
    <property type="entry name" value="tRNA_psdUrid_synth"/>
    <property type="match status" value="1"/>
</dbReference>
<dbReference type="PANTHER" id="PTHR11142">
    <property type="entry name" value="PSEUDOURIDYLATE SYNTHASE"/>
    <property type="match status" value="1"/>
</dbReference>
<dbReference type="InterPro" id="IPR020097">
    <property type="entry name" value="PsdUridine_synth_TruA_a/b_dom"/>
</dbReference>
<feature type="active site" description="Nucleophile" evidence="5">
    <location>
        <position position="60"/>
    </location>
</feature>
<dbReference type="GeneTree" id="ENSGT00950000183160"/>
<keyword evidence="10" id="KW-1185">Reference proteome</keyword>
<feature type="binding site" evidence="6">
    <location>
        <position position="124"/>
    </location>
    <ligand>
        <name>substrate</name>
    </ligand>
</feature>
<evidence type="ECO:0000256" key="3">
    <source>
        <dbReference type="ARBA" id="ARBA00023235"/>
    </source>
</evidence>
<organism evidence="9 10">
    <name type="scientific">Salvator merianae</name>
    <name type="common">Argentine black and white tegu</name>
    <name type="synonym">Tupinambis merianae</name>
    <dbReference type="NCBI Taxonomy" id="96440"/>
    <lineage>
        <taxon>Eukaryota</taxon>
        <taxon>Metazoa</taxon>
        <taxon>Chordata</taxon>
        <taxon>Craniata</taxon>
        <taxon>Vertebrata</taxon>
        <taxon>Euteleostomi</taxon>
        <taxon>Lepidosauria</taxon>
        <taxon>Squamata</taxon>
        <taxon>Bifurcata</taxon>
        <taxon>Unidentata</taxon>
        <taxon>Episquamata</taxon>
        <taxon>Laterata</taxon>
        <taxon>Teiioidea</taxon>
        <taxon>Teiidae</taxon>
        <taxon>Salvator</taxon>
    </lineage>
</organism>
<dbReference type="InterPro" id="IPR020094">
    <property type="entry name" value="TruA/RsuA/RluB/E/F_N"/>
</dbReference>
<dbReference type="PANTHER" id="PTHR11142:SF0">
    <property type="entry name" value="TRNA PSEUDOURIDINE SYNTHASE-LIKE 1"/>
    <property type="match status" value="1"/>
</dbReference>
<name>A0A8D0BQT5_SALMN</name>
<dbReference type="OMA" id="ADAFCHN"/>
<reference evidence="9" key="1">
    <citation type="submission" date="2025-08" db="UniProtKB">
        <authorList>
            <consortium name="Ensembl"/>
        </authorList>
    </citation>
    <scope>IDENTIFICATION</scope>
</reference>
<dbReference type="HAMAP" id="MF_00171">
    <property type="entry name" value="TruA"/>
    <property type="match status" value="1"/>
</dbReference>
<comment type="similarity">
    <text evidence="1 7">Belongs to the tRNA pseudouridine synthase TruA family.</text>
</comment>
<dbReference type="InterPro" id="IPR001406">
    <property type="entry name" value="PsdUridine_synth_TruA"/>
</dbReference>
<evidence type="ECO:0000256" key="5">
    <source>
        <dbReference type="PIRSR" id="PIRSR001430-1"/>
    </source>
</evidence>
<comment type="catalytic activity">
    <reaction evidence="7">
        <text>uridine(38/39/40) in tRNA = pseudouridine(38/39/40) in tRNA</text>
        <dbReference type="Rhea" id="RHEA:22376"/>
        <dbReference type="Rhea" id="RHEA-COMP:10085"/>
        <dbReference type="Rhea" id="RHEA-COMP:10087"/>
        <dbReference type="ChEBI" id="CHEBI:65314"/>
        <dbReference type="ChEBI" id="CHEBI:65315"/>
        <dbReference type="EC" id="5.4.99.12"/>
    </reaction>
</comment>
<dbReference type="AlphaFoldDB" id="A0A8D0BQT5"/>
<dbReference type="Gene3D" id="3.30.70.660">
    <property type="entry name" value="Pseudouridine synthase I, catalytic domain, C-terminal subdomain"/>
    <property type="match status" value="1"/>
</dbReference>
<evidence type="ECO:0000313" key="9">
    <source>
        <dbReference type="Ensembl" id="ENSSMRP00000011615.1"/>
    </source>
</evidence>
<evidence type="ECO:0000256" key="7">
    <source>
        <dbReference type="RuleBase" id="RU003792"/>
    </source>
</evidence>
<evidence type="ECO:0000256" key="1">
    <source>
        <dbReference type="ARBA" id="ARBA00009375"/>
    </source>
</evidence>
<dbReference type="GO" id="GO:0005739">
    <property type="term" value="C:mitochondrion"/>
    <property type="evidence" value="ECO:0007669"/>
    <property type="project" value="Ensembl"/>
</dbReference>
<dbReference type="GO" id="GO:0003723">
    <property type="term" value="F:RNA binding"/>
    <property type="evidence" value="ECO:0007669"/>
    <property type="project" value="InterPro"/>
</dbReference>
<protein>
    <recommendedName>
        <fullName evidence="7">tRNA pseudouridine synthase</fullName>
        <ecNumber evidence="7">5.4.99.12</ecNumber>
    </recommendedName>
</protein>
<keyword evidence="3 7" id="KW-0413">Isomerase</keyword>
<sequence>MTSLKTRYLIFFQYIGTKYRGVVKIPSTHPVLGVENYLEKATEALCPSVPCKFTISSRTDSGVHALCNSAHFDVERPEGLSPFSEEALVRTLNKALRPEPIHILAARRVPRSFHARFSALSRTYVYRLVTGSSHRSKLPVFEWNLCWDIAGSHLNWSAMQEAAMFLVGSHDFSTFRSANPDMPFKNPLRTLSCLKIRPASSFLTHHCLDSDLRFWEMEMTSPSFLYKQVRRIAGVLVAVGQNRMQPYHVKELLEAKHLMAYPANTIAPAKGLFLKEVEYCESDLVMEQTKSEEQPD</sequence>
<evidence type="ECO:0000313" key="10">
    <source>
        <dbReference type="Proteomes" id="UP000694421"/>
    </source>
</evidence>
<dbReference type="EC" id="5.4.99.12" evidence="7"/>
<evidence type="ECO:0000259" key="8">
    <source>
        <dbReference type="Pfam" id="PF01416"/>
    </source>
</evidence>
<proteinExistence type="inferred from homology"/>
<dbReference type="CDD" id="cd02570">
    <property type="entry name" value="PseudoU_synth_EcTruA"/>
    <property type="match status" value="1"/>
</dbReference>
<accession>A0A8D0BQT5</accession>
<reference evidence="9" key="2">
    <citation type="submission" date="2025-09" db="UniProtKB">
        <authorList>
            <consortium name="Ensembl"/>
        </authorList>
    </citation>
    <scope>IDENTIFICATION</scope>
</reference>
<dbReference type="InterPro" id="IPR020103">
    <property type="entry name" value="PsdUridine_synth_cat_dom_sf"/>
</dbReference>
<comment type="catalytic activity">
    <reaction evidence="4">
        <text>a uridine in tRNA = a pseudouridine in tRNA</text>
        <dbReference type="Rhea" id="RHEA:54572"/>
        <dbReference type="Rhea" id="RHEA-COMP:13339"/>
        <dbReference type="Rhea" id="RHEA-COMP:13934"/>
        <dbReference type="ChEBI" id="CHEBI:65314"/>
        <dbReference type="ChEBI" id="CHEBI:65315"/>
    </reaction>
</comment>
<evidence type="ECO:0000256" key="4">
    <source>
        <dbReference type="ARBA" id="ARBA00036943"/>
    </source>
</evidence>
<dbReference type="FunFam" id="3.30.70.580:FF:000011">
    <property type="entry name" value="tRNA pseudouridine synthase"/>
    <property type="match status" value="1"/>
</dbReference>
<evidence type="ECO:0000256" key="2">
    <source>
        <dbReference type="ARBA" id="ARBA00022694"/>
    </source>
</evidence>
<dbReference type="Gene3D" id="3.30.70.580">
    <property type="entry name" value="Pseudouridine synthase I, catalytic domain, N-terminal subdomain"/>
    <property type="match status" value="1"/>
</dbReference>
<dbReference type="InterPro" id="IPR020095">
    <property type="entry name" value="PsdUridine_synth_TruA_C"/>
</dbReference>
<evidence type="ECO:0000256" key="6">
    <source>
        <dbReference type="PIRSR" id="PIRSR001430-2"/>
    </source>
</evidence>
<feature type="domain" description="Pseudouridine synthase I TruA alpha/beta" evidence="8">
    <location>
        <begin position="162"/>
        <end position="279"/>
    </location>
</feature>
<keyword evidence="2 7" id="KW-0819">tRNA processing</keyword>
<dbReference type="GO" id="GO:0031119">
    <property type="term" value="P:tRNA pseudouridine synthesis"/>
    <property type="evidence" value="ECO:0007669"/>
    <property type="project" value="TreeGrafter"/>
</dbReference>
<dbReference type="Ensembl" id="ENSSMRT00000013538.1">
    <property type="protein sequence ID" value="ENSSMRP00000011615.1"/>
    <property type="gene ID" value="ENSSMRG00000009133.1"/>
</dbReference>
<dbReference type="SUPFAM" id="SSF55120">
    <property type="entry name" value="Pseudouridine synthase"/>
    <property type="match status" value="1"/>
</dbReference>
<dbReference type="GO" id="GO:0160147">
    <property type="term" value="F:tRNA pseudouridine(38-40) synthase activity"/>
    <property type="evidence" value="ECO:0007669"/>
    <property type="project" value="UniProtKB-EC"/>
</dbReference>
<dbReference type="Proteomes" id="UP000694421">
    <property type="component" value="Unplaced"/>
</dbReference>